<feature type="transmembrane region" description="Helical" evidence="6">
    <location>
        <begin position="356"/>
        <end position="373"/>
    </location>
</feature>
<comment type="subcellular location">
    <subcellularLocation>
        <location evidence="1">Cell membrane</location>
        <topology evidence="1">Multi-pass membrane protein</topology>
    </subcellularLocation>
</comment>
<proteinExistence type="predicted"/>
<evidence type="ECO:0000313" key="8">
    <source>
        <dbReference type="EMBL" id="RPJ88674.1"/>
    </source>
</evidence>
<dbReference type="GO" id="GO:0022857">
    <property type="term" value="F:transmembrane transporter activity"/>
    <property type="evidence" value="ECO:0007669"/>
    <property type="project" value="InterPro"/>
</dbReference>
<protein>
    <submittedName>
        <fullName evidence="8">MFS transporter</fullName>
    </submittedName>
</protein>
<evidence type="ECO:0000313" key="9">
    <source>
        <dbReference type="Proteomes" id="UP000285324"/>
    </source>
</evidence>
<dbReference type="PANTHER" id="PTHR43124:SF8">
    <property type="entry name" value="INNER MEMBRANE TRANSPORT PROTEIN YDHP"/>
    <property type="match status" value="1"/>
</dbReference>
<feature type="transmembrane region" description="Helical" evidence="6">
    <location>
        <begin position="201"/>
        <end position="224"/>
    </location>
</feature>
<keyword evidence="4 6" id="KW-1133">Transmembrane helix</keyword>
<accession>A0A424W611</accession>
<feature type="transmembrane region" description="Helical" evidence="6">
    <location>
        <begin position="295"/>
        <end position="318"/>
    </location>
</feature>
<dbReference type="PANTHER" id="PTHR43124">
    <property type="entry name" value="PURINE EFFLUX PUMP PBUE"/>
    <property type="match status" value="1"/>
</dbReference>
<evidence type="ECO:0000256" key="2">
    <source>
        <dbReference type="ARBA" id="ARBA00022475"/>
    </source>
</evidence>
<dbReference type="SUPFAM" id="SSF103473">
    <property type="entry name" value="MFS general substrate transporter"/>
    <property type="match status" value="1"/>
</dbReference>
<feature type="transmembrane region" description="Helical" evidence="6">
    <location>
        <begin position="160"/>
        <end position="180"/>
    </location>
</feature>
<keyword evidence="2" id="KW-1003">Cell membrane</keyword>
<evidence type="ECO:0000256" key="6">
    <source>
        <dbReference type="SAM" id="Phobius"/>
    </source>
</evidence>
<dbReference type="OrthoDB" id="9788453at2"/>
<organism evidence="8 9">
    <name type="scientific">Alcaligenes xylosoxydans xylosoxydans</name>
    <name type="common">Achromobacter xylosoxidans</name>
    <dbReference type="NCBI Taxonomy" id="85698"/>
    <lineage>
        <taxon>Bacteria</taxon>
        <taxon>Pseudomonadati</taxon>
        <taxon>Pseudomonadota</taxon>
        <taxon>Betaproteobacteria</taxon>
        <taxon>Burkholderiales</taxon>
        <taxon>Alcaligenaceae</taxon>
        <taxon>Achromobacter</taxon>
    </lineage>
</organism>
<feature type="domain" description="Major facilitator superfamily (MFS) profile" evidence="7">
    <location>
        <begin position="4"/>
        <end position="379"/>
    </location>
</feature>
<evidence type="ECO:0000256" key="1">
    <source>
        <dbReference type="ARBA" id="ARBA00004651"/>
    </source>
</evidence>
<feature type="transmembrane region" description="Helical" evidence="6">
    <location>
        <begin position="69"/>
        <end position="89"/>
    </location>
</feature>
<dbReference type="InterPro" id="IPR011701">
    <property type="entry name" value="MFS"/>
</dbReference>
<dbReference type="GO" id="GO:0005886">
    <property type="term" value="C:plasma membrane"/>
    <property type="evidence" value="ECO:0007669"/>
    <property type="project" value="UniProtKB-SubCell"/>
</dbReference>
<feature type="transmembrane region" description="Helical" evidence="6">
    <location>
        <begin position="330"/>
        <end position="350"/>
    </location>
</feature>
<feature type="transmembrane region" description="Helical" evidence="6">
    <location>
        <begin position="270"/>
        <end position="289"/>
    </location>
</feature>
<feature type="transmembrane region" description="Helical" evidence="6">
    <location>
        <begin position="95"/>
        <end position="117"/>
    </location>
</feature>
<feature type="transmembrane region" description="Helical" evidence="6">
    <location>
        <begin position="42"/>
        <end position="62"/>
    </location>
</feature>
<name>A0A424W611_ALCXX</name>
<evidence type="ECO:0000256" key="4">
    <source>
        <dbReference type="ARBA" id="ARBA00022989"/>
    </source>
</evidence>
<dbReference type="AlphaFoldDB" id="A0A424W611"/>
<dbReference type="Proteomes" id="UP000285324">
    <property type="component" value="Unassembled WGS sequence"/>
</dbReference>
<dbReference type="Pfam" id="PF07690">
    <property type="entry name" value="MFS_1"/>
    <property type="match status" value="1"/>
</dbReference>
<gene>
    <name evidence="8" type="ORF">DY367_26755</name>
</gene>
<dbReference type="Gene3D" id="1.20.1250.20">
    <property type="entry name" value="MFS general substrate transporter like domains"/>
    <property type="match status" value="2"/>
</dbReference>
<dbReference type="RefSeq" id="WP_059380298.1">
    <property type="nucleotide sequence ID" value="NZ_CP061008.1"/>
</dbReference>
<keyword evidence="5 6" id="KW-0472">Membrane</keyword>
<evidence type="ECO:0000259" key="7">
    <source>
        <dbReference type="PROSITE" id="PS50850"/>
    </source>
</evidence>
<feature type="transmembrane region" description="Helical" evidence="6">
    <location>
        <begin position="129"/>
        <end position="154"/>
    </location>
</feature>
<dbReference type="InterPro" id="IPR020846">
    <property type="entry name" value="MFS_dom"/>
</dbReference>
<keyword evidence="3 6" id="KW-0812">Transmembrane</keyword>
<dbReference type="InterPro" id="IPR036259">
    <property type="entry name" value="MFS_trans_sf"/>
</dbReference>
<dbReference type="EMBL" id="QVXO01000058">
    <property type="protein sequence ID" value="RPJ88674.1"/>
    <property type="molecule type" value="Genomic_DNA"/>
</dbReference>
<evidence type="ECO:0000256" key="3">
    <source>
        <dbReference type="ARBA" id="ARBA00022692"/>
    </source>
</evidence>
<reference evidence="8 9" key="1">
    <citation type="submission" date="2018-08" db="EMBL/GenBank/DDBJ databases">
        <title>Achromobacter xylosoxidans Genome sequencing and assembly.</title>
        <authorList>
            <person name="Wang R."/>
            <person name="Rensing C."/>
            <person name="Li Y."/>
        </authorList>
    </citation>
    <scope>NUCLEOTIDE SEQUENCE [LARGE SCALE GENOMIC DNA]</scope>
    <source>
        <strain evidence="8 9">GD003A</strain>
    </source>
</reference>
<evidence type="ECO:0000256" key="5">
    <source>
        <dbReference type="ARBA" id="ARBA00023136"/>
    </source>
</evidence>
<sequence length="401" mass="41363">MPLHLIALAAAAFGIGTSEFVIMGLLPNVAQDLQVSIDIAGLLITGYAMGVVIGAPIMAIITARLPRKATLIGLASTFVVGNLLCALAPNYGLLMAARVFTAFCHGAFFGLGAVVAADLVARNQRASAIALMFTGLTLANVLGVPLGTALGQVAGWRSTFWVVSGIGLLAVAALAAWLPARIPMQPGNILREFKVLRDARVVWPLAASVLASAALFCVLTYIAPLLREVTGVSERGVTGVLLLFGVALTVGSTLGGKLGDRNLEVSLRRIFIGLLLVFLALSQAIHALAPMLVMTFIWGVLGFAVVPLLQTLIVDQAADAPNLASTLNQGAFNLGNAGGAWLGSVALGHGLPLTDLPWMSAGITAAVLLLTLWGTRYYGRDAGATLAGQQAGALTPSRSDA</sequence>
<dbReference type="CDD" id="cd17324">
    <property type="entry name" value="MFS_NepI_like"/>
    <property type="match status" value="1"/>
</dbReference>
<dbReference type="InterPro" id="IPR050189">
    <property type="entry name" value="MFS_Efflux_Transporters"/>
</dbReference>
<comment type="caution">
    <text evidence="8">The sequence shown here is derived from an EMBL/GenBank/DDBJ whole genome shotgun (WGS) entry which is preliminary data.</text>
</comment>
<dbReference type="PROSITE" id="PS50850">
    <property type="entry name" value="MFS"/>
    <property type="match status" value="1"/>
</dbReference>
<feature type="transmembrane region" description="Helical" evidence="6">
    <location>
        <begin position="236"/>
        <end position="258"/>
    </location>
</feature>